<sequence>MGRTVTALVTHEGDPLGAVGPFAVETAWWSEVGSVAGHLRRELGVPVLVLRLLKVEHGEGGRDGHVTYHAEALHPPTRVPARPIDHAGLGASHELRSPWARLDGLRELLGWAADILAAAGRPPTGPVEQHRTWNLAGLFRLPTRQGPVWLKATPRFATDEAGVIAAFARLDPGLVPQVIAAGDRRMLLEHLPGEDCWDASAPVIISAVERWVAAQTAVSPPEGLPDGRSPVIADRVRALLDGPVGGELTAGERAVAHDLVRRWPMLDDCGLPDTVVHGDFHPGNWRGDGGPPVVMDFADAHLGNPVLDGLRVRDFLPEGKRPIAVRAWADAWRSHRPGCHPARALAIGEPLGHLAYAVRYQEFLDGIEPSERIYHLDDPVVTVRRALRHA</sequence>
<dbReference type="InterPro" id="IPR011009">
    <property type="entry name" value="Kinase-like_dom_sf"/>
</dbReference>
<name>A0A543CMZ6_9ACTN</name>
<gene>
    <name evidence="2" type="ORF">FB559_4097</name>
</gene>
<reference evidence="2 3" key="1">
    <citation type="submission" date="2019-06" db="EMBL/GenBank/DDBJ databases">
        <title>Sequencing the genomes of 1000 actinobacteria strains.</title>
        <authorList>
            <person name="Klenk H.-P."/>
        </authorList>
    </citation>
    <scope>NUCLEOTIDE SEQUENCE [LARGE SCALE GENOMIC DNA]</scope>
    <source>
        <strain evidence="2 3">DSM 102200</strain>
    </source>
</reference>
<dbReference type="Pfam" id="PF01636">
    <property type="entry name" value="APH"/>
    <property type="match status" value="1"/>
</dbReference>
<feature type="domain" description="Aminoglycoside phosphotransferase" evidence="1">
    <location>
        <begin position="154"/>
        <end position="337"/>
    </location>
</feature>
<dbReference type="Gene3D" id="3.90.1200.10">
    <property type="match status" value="1"/>
</dbReference>
<evidence type="ECO:0000313" key="2">
    <source>
        <dbReference type="EMBL" id="TQL98471.1"/>
    </source>
</evidence>
<dbReference type="InterPro" id="IPR002575">
    <property type="entry name" value="Aminoglycoside_PTrfase"/>
</dbReference>
<dbReference type="AlphaFoldDB" id="A0A543CMZ6"/>
<keyword evidence="3" id="KW-1185">Reference proteome</keyword>
<comment type="caution">
    <text evidence="2">The sequence shown here is derived from an EMBL/GenBank/DDBJ whole genome shotgun (WGS) entry which is preliminary data.</text>
</comment>
<organism evidence="2 3">
    <name type="scientific">Actinoallomurus bryophytorum</name>
    <dbReference type="NCBI Taxonomy" id="1490222"/>
    <lineage>
        <taxon>Bacteria</taxon>
        <taxon>Bacillati</taxon>
        <taxon>Actinomycetota</taxon>
        <taxon>Actinomycetes</taxon>
        <taxon>Streptosporangiales</taxon>
        <taxon>Thermomonosporaceae</taxon>
        <taxon>Actinoallomurus</taxon>
    </lineage>
</organism>
<keyword evidence="2" id="KW-0808">Transferase</keyword>
<protein>
    <submittedName>
        <fullName evidence="2">Phosphotransferase family enzyme</fullName>
    </submittedName>
</protein>
<dbReference type="RefSeq" id="WP_185792309.1">
    <property type="nucleotide sequence ID" value="NZ_VFOZ01000001.1"/>
</dbReference>
<evidence type="ECO:0000313" key="3">
    <source>
        <dbReference type="Proteomes" id="UP000316096"/>
    </source>
</evidence>
<dbReference type="GO" id="GO:0016740">
    <property type="term" value="F:transferase activity"/>
    <property type="evidence" value="ECO:0007669"/>
    <property type="project" value="UniProtKB-KW"/>
</dbReference>
<dbReference type="EMBL" id="VFOZ01000001">
    <property type="protein sequence ID" value="TQL98471.1"/>
    <property type="molecule type" value="Genomic_DNA"/>
</dbReference>
<accession>A0A543CMZ6</accession>
<dbReference type="SUPFAM" id="SSF56112">
    <property type="entry name" value="Protein kinase-like (PK-like)"/>
    <property type="match status" value="1"/>
</dbReference>
<evidence type="ECO:0000259" key="1">
    <source>
        <dbReference type="Pfam" id="PF01636"/>
    </source>
</evidence>
<dbReference type="Proteomes" id="UP000316096">
    <property type="component" value="Unassembled WGS sequence"/>
</dbReference>
<proteinExistence type="predicted"/>